<dbReference type="EMBL" id="JANPWB010000013">
    <property type="protein sequence ID" value="KAJ1104128.1"/>
    <property type="molecule type" value="Genomic_DNA"/>
</dbReference>
<sequence>MSNDAGRDQSVPWRHRGSSRQSASEYQLALPFKYQWQHCGARQALRCLKCASAVHYSEGPCCVHGPGFGETAGRHRQHRYQS</sequence>
<name>A0AAV7MT22_PLEWA</name>
<evidence type="ECO:0000313" key="2">
    <source>
        <dbReference type="EMBL" id="KAJ1104128.1"/>
    </source>
</evidence>
<feature type="region of interest" description="Disordered" evidence="1">
    <location>
        <begin position="1"/>
        <end position="22"/>
    </location>
</feature>
<protein>
    <submittedName>
        <fullName evidence="2">Uncharacterized protein</fullName>
    </submittedName>
</protein>
<proteinExistence type="predicted"/>
<reference evidence="2" key="1">
    <citation type="journal article" date="2022" name="bioRxiv">
        <title>Sequencing and chromosome-scale assembly of the giantPleurodeles waltlgenome.</title>
        <authorList>
            <person name="Brown T."/>
            <person name="Elewa A."/>
            <person name="Iarovenko S."/>
            <person name="Subramanian E."/>
            <person name="Araus A.J."/>
            <person name="Petzold A."/>
            <person name="Susuki M."/>
            <person name="Suzuki K.-i.T."/>
            <person name="Hayashi T."/>
            <person name="Toyoda A."/>
            <person name="Oliveira C."/>
            <person name="Osipova E."/>
            <person name="Leigh N.D."/>
            <person name="Simon A."/>
            <person name="Yun M.H."/>
        </authorList>
    </citation>
    <scope>NUCLEOTIDE SEQUENCE</scope>
    <source>
        <strain evidence="2">20211129_DDA</strain>
        <tissue evidence="2">Liver</tissue>
    </source>
</reference>
<evidence type="ECO:0000256" key="1">
    <source>
        <dbReference type="SAM" id="MobiDB-lite"/>
    </source>
</evidence>
<dbReference type="Proteomes" id="UP001066276">
    <property type="component" value="Chromosome 9"/>
</dbReference>
<keyword evidence="3" id="KW-1185">Reference proteome</keyword>
<gene>
    <name evidence="2" type="ORF">NDU88_001543</name>
</gene>
<organism evidence="2 3">
    <name type="scientific">Pleurodeles waltl</name>
    <name type="common">Iberian ribbed newt</name>
    <dbReference type="NCBI Taxonomy" id="8319"/>
    <lineage>
        <taxon>Eukaryota</taxon>
        <taxon>Metazoa</taxon>
        <taxon>Chordata</taxon>
        <taxon>Craniata</taxon>
        <taxon>Vertebrata</taxon>
        <taxon>Euteleostomi</taxon>
        <taxon>Amphibia</taxon>
        <taxon>Batrachia</taxon>
        <taxon>Caudata</taxon>
        <taxon>Salamandroidea</taxon>
        <taxon>Salamandridae</taxon>
        <taxon>Pleurodelinae</taxon>
        <taxon>Pleurodeles</taxon>
    </lineage>
</organism>
<dbReference type="AlphaFoldDB" id="A0AAV7MT22"/>
<comment type="caution">
    <text evidence="2">The sequence shown here is derived from an EMBL/GenBank/DDBJ whole genome shotgun (WGS) entry which is preliminary data.</text>
</comment>
<accession>A0AAV7MT22</accession>
<evidence type="ECO:0000313" key="3">
    <source>
        <dbReference type="Proteomes" id="UP001066276"/>
    </source>
</evidence>